<evidence type="ECO:0000256" key="1">
    <source>
        <dbReference type="PROSITE-ProRule" id="PRU00325"/>
    </source>
</evidence>
<accession>A0ABT2MSE2</accession>
<comment type="caution">
    <text evidence="4">The sequence shown here is derived from an EMBL/GenBank/DDBJ whole genome shotgun (WGS) entry which is preliminary data.</text>
</comment>
<evidence type="ECO:0000259" key="3">
    <source>
        <dbReference type="PROSITE" id="PS50966"/>
    </source>
</evidence>
<evidence type="ECO:0000313" key="5">
    <source>
        <dbReference type="Proteomes" id="UP001525890"/>
    </source>
</evidence>
<dbReference type="EMBL" id="JAMXFF010000009">
    <property type="protein sequence ID" value="MCT7966352.1"/>
    <property type="molecule type" value="Genomic_DNA"/>
</dbReference>
<feature type="region of interest" description="Disordered" evidence="2">
    <location>
        <begin position="176"/>
        <end position="196"/>
    </location>
</feature>
<keyword evidence="1" id="KW-0479">Metal-binding</keyword>
<dbReference type="Proteomes" id="UP001525890">
    <property type="component" value="Unassembled WGS sequence"/>
</dbReference>
<keyword evidence="1" id="KW-0862">Zinc</keyword>
<evidence type="ECO:0000256" key="2">
    <source>
        <dbReference type="SAM" id="MobiDB-lite"/>
    </source>
</evidence>
<dbReference type="PANTHER" id="PTHR38133:SF1">
    <property type="entry name" value="SLR1429 PROTEIN"/>
    <property type="match status" value="1"/>
</dbReference>
<dbReference type="PROSITE" id="PS50966">
    <property type="entry name" value="ZF_SWIM"/>
    <property type="match status" value="1"/>
</dbReference>
<proteinExistence type="predicted"/>
<dbReference type="Pfam" id="PF04434">
    <property type="entry name" value="SWIM"/>
    <property type="match status" value="1"/>
</dbReference>
<feature type="compositionally biased region" description="Basic and acidic residues" evidence="2">
    <location>
        <begin position="187"/>
        <end position="196"/>
    </location>
</feature>
<keyword evidence="5" id="KW-1185">Reference proteome</keyword>
<reference evidence="4 5" key="1">
    <citation type="journal article" date="2022" name="Front. Microbiol.">
        <title>High genomic differentiation and limited gene flow indicate recent cryptic speciation within the genus Laspinema (cyanobacteria).</title>
        <authorList>
            <person name="Stanojkovic A."/>
            <person name="Skoupy S."/>
            <person name="Skaloud P."/>
            <person name="Dvorak P."/>
        </authorList>
    </citation>
    <scope>NUCLEOTIDE SEQUENCE [LARGE SCALE GENOMIC DNA]</scope>
    <source>
        <strain evidence="4 5">D2a</strain>
    </source>
</reference>
<evidence type="ECO:0000313" key="4">
    <source>
        <dbReference type="EMBL" id="MCT7966352.1"/>
    </source>
</evidence>
<dbReference type="PANTHER" id="PTHR38133">
    <property type="entry name" value="SLR1429 PROTEIN"/>
    <property type="match status" value="1"/>
</dbReference>
<dbReference type="InterPro" id="IPR007527">
    <property type="entry name" value="Znf_SWIM"/>
</dbReference>
<keyword evidence="1" id="KW-0863">Zinc-finger</keyword>
<organism evidence="4 5">
    <name type="scientific">Laspinema palackyanum D2a</name>
    <dbReference type="NCBI Taxonomy" id="2953684"/>
    <lineage>
        <taxon>Bacteria</taxon>
        <taxon>Bacillati</taxon>
        <taxon>Cyanobacteriota</taxon>
        <taxon>Cyanophyceae</taxon>
        <taxon>Oscillatoriophycideae</taxon>
        <taxon>Oscillatoriales</taxon>
        <taxon>Laspinemataceae</taxon>
        <taxon>Laspinema</taxon>
        <taxon>Laspinema palackyanum</taxon>
    </lineage>
</organism>
<protein>
    <submittedName>
        <fullName evidence="4">SWIM zinc finger family protein</fullName>
    </submittedName>
</protein>
<name>A0ABT2MSE2_9CYAN</name>
<gene>
    <name evidence="4" type="ORF">NG799_08400</name>
</gene>
<sequence>MTNDPGPMTQDKEWWTQQWLDLLNSYRFKKRLERARVYAREGNVLSIDFEGQKVLAQVQGTDPEPYKVSLWLDPLTDEDWTYVIQTMAERAIFSAKLLAGEMPQNIEEVFAANGVRLFPFTLEQVNSRCSCPDKANPCKHIAAVYYLLGDRFSDDPFVLFQLRGRTQSQILAALRQTRGTDTDTEPTESKVKDSKSKLHKSPLKVEKFWQYDDQLESGLVVIAPAPSSETVLDVLGPIPIKPAATGQAVMQSLTNIYQTVSQQAILSALSRDG</sequence>
<feature type="domain" description="SWIM-type" evidence="3">
    <location>
        <begin position="118"/>
        <end position="149"/>
    </location>
</feature>